<dbReference type="CDD" id="cd04178">
    <property type="entry name" value="Nucleostemin_like"/>
    <property type="match status" value="1"/>
</dbReference>
<dbReference type="InterPro" id="IPR023179">
    <property type="entry name" value="GTP-bd_ortho_bundle_sf"/>
</dbReference>
<dbReference type="GO" id="GO:0051239">
    <property type="term" value="P:regulation of multicellular organismal process"/>
    <property type="evidence" value="ECO:0007669"/>
    <property type="project" value="UniProtKB-ARBA"/>
</dbReference>
<dbReference type="STRING" id="2020962.A0A2N1JA18"/>
<dbReference type="Gene3D" id="3.40.50.300">
    <property type="entry name" value="P-loop containing nucleotide triphosphate hydrolases"/>
    <property type="match status" value="1"/>
</dbReference>
<dbReference type="GO" id="GO:0005730">
    <property type="term" value="C:nucleolus"/>
    <property type="evidence" value="ECO:0007669"/>
    <property type="project" value="UniProtKB-SubCell"/>
</dbReference>
<dbReference type="EMBL" id="KZ454991">
    <property type="protein sequence ID" value="PKI83399.1"/>
    <property type="molecule type" value="Genomic_DNA"/>
</dbReference>
<dbReference type="InterPro" id="IPR050755">
    <property type="entry name" value="TRAFAC_YlqF/YawG_RiboMat"/>
</dbReference>
<dbReference type="Proteomes" id="UP000232875">
    <property type="component" value="Unassembled WGS sequence"/>
</dbReference>
<dbReference type="GO" id="GO:0050793">
    <property type="term" value="P:regulation of developmental process"/>
    <property type="evidence" value="ECO:0007669"/>
    <property type="project" value="UniProtKB-ARBA"/>
</dbReference>
<reference evidence="8 9" key="1">
    <citation type="submission" date="2017-10" db="EMBL/GenBank/DDBJ databases">
        <title>A novel species of cold-tolerant Malassezia isolated from bats.</title>
        <authorList>
            <person name="Lorch J.M."/>
            <person name="Palmer J.M."/>
            <person name="Vanderwolf K.J."/>
            <person name="Schmidt K.Z."/>
            <person name="Verant M.L."/>
            <person name="Weller T.J."/>
            <person name="Blehert D.S."/>
        </authorList>
    </citation>
    <scope>NUCLEOTIDE SEQUENCE [LARGE SCALE GENOMIC DNA]</scope>
    <source>
        <strain evidence="8 9">NWHC:44797-103</strain>
    </source>
</reference>
<dbReference type="AlphaFoldDB" id="A0A2N1JA18"/>
<keyword evidence="2" id="KW-0547">Nucleotide-binding</keyword>
<comment type="subcellular location">
    <subcellularLocation>
        <location evidence="1">Nucleus</location>
        <location evidence="1">Nucleolus</location>
    </subcellularLocation>
</comment>
<dbReference type="PROSITE" id="PS51721">
    <property type="entry name" value="G_CP"/>
    <property type="match status" value="1"/>
</dbReference>
<keyword evidence="5" id="KW-0539">Nucleus</keyword>
<name>A0A2N1JA18_9BASI</name>
<dbReference type="FunFam" id="3.40.50.300:FF:000571">
    <property type="entry name" value="Guanine nucleotide-binding protein-like NSN1"/>
    <property type="match status" value="1"/>
</dbReference>
<keyword evidence="9" id="KW-1185">Reference proteome</keyword>
<evidence type="ECO:0000259" key="7">
    <source>
        <dbReference type="PROSITE" id="PS51721"/>
    </source>
</evidence>
<dbReference type="InterPro" id="IPR027417">
    <property type="entry name" value="P-loop_NTPase"/>
</dbReference>
<sequence>MGKRRGTGQAPKQAHGRMHQGPLRRGRIACAKQSNADMLQLSAAEGGDDSWNDNAKGPMRDAQRRLAQLTERDNSMKTYMKEMRKVLENADVILEVLDVRDPLGCRAYAVEREAAALGKRIVLILNKIDLVPQSNTRAWLEYLRDDFPTLPFKASTQQQRNNLGQGPSLHWKQNTTKHDAQLGGGAEAAGTRALLQLIKNYSRNLNLKSSITVGIIGAPNVGKSSLINSLKRSRVCGVAATPGHTKVMQGIMLDRQVRLLDSPGIVFTDSNAPLGATQEEAVAAAEAAMLRNVLKVELVDDPIEPVQTIVNRVGVKYLCSVYGIPEFGGHDAHDFLLRVAYQKGRLGRGALPDVDATARSVLHEWNTGKIRYHTDPPKRRLAQGALRTADGQGLPSEGGDAVLSTFSKAFDLAALLGSADAEAFGGDGAYEATAAVPGLEEEAPADATSSTLGKHDRALDSSDDEHEWPPHFPARPNAFEALAHDAESEADVVSVPKRSKEKPMFTPAEQEYMAVPRGAQRRKARKEKKRSTIGLATSMDALMDLDDRSVSEEEL</sequence>
<evidence type="ECO:0000256" key="3">
    <source>
        <dbReference type="ARBA" id="ARBA00023054"/>
    </source>
</evidence>
<feature type="region of interest" description="Disordered" evidence="6">
    <location>
        <begin position="1"/>
        <end position="26"/>
    </location>
</feature>
<evidence type="ECO:0000256" key="1">
    <source>
        <dbReference type="ARBA" id="ARBA00004604"/>
    </source>
</evidence>
<feature type="compositionally biased region" description="Basic residues" evidence="6">
    <location>
        <begin position="14"/>
        <end position="26"/>
    </location>
</feature>
<dbReference type="InterPro" id="IPR030378">
    <property type="entry name" value="G_CP_dom"/>
</dbReference>
<accession>A0A2N1JA18</accession>
<organism evidence="8 9">
    <name type="scientific">Malassezia vespertilionis</name>
    <dbReference type="NCBI Taxonomy" id="2020962"/>
    <lineage>
        <taxon>Eukaryota</taxon>
        <taxon>Fungi</taxon>
        <taxon>Dikarya</taxon>
        <taxon>Basidiomycota</taxon>
        <taxon>Ustilaginomycotina</taxon>
        <taxon>Malasseziomycetes</taxon>
        <taxon>Malasseziales</taxon>
        <taxon>Malasseziaceae</taxon>
        <taxon>Malassezia</taxon>
    </lineage>
</organism>
<feature type="region of interest" description="Disordered" evidence="6">
    <location>
        <begin position="442"/>
        <end position="475"/>
    </location>
</feature>
<dbReference type="OrthoDB" id="444945at2759"/>
<dbReference type="Pfam" id="PF01926">
    <property type="entry name" value="MMR_HSR1"/>
    <property type="match status" value="1"/>
</dbReference>
<evidence type="ECO:0000256" key="5">
    <source>
        <dbReference type="ARBA" id="ARBA00023242"/>
    </source>
</evidence>
<dbReference type="FunFam" id="1.10.1580.10:FF:000002">
    <property type="entry name" value="Guanine nucleotide-binding protein-like 3 (nucleolar)-like"/>
    <property type="match status" value="1"/>
</dbReference>
<evidence type="ECO:0000256" key="2">
    <source>
        <dbReference type="ARBA" id="ARBA00022741"/>
    </source>
</evidence>
<keyword evidence="3" id="KW-0175">Coiled coil</keyword>
<dbReference type="GO" id="GO:0005525">
    <property type="term" value="F:GTP binding"/>
    <property type="evidence" value="ECO:0007669"/>
    <property type="project" value="UniProtKB-KW"/>
</dbReference>
<feature type="domain" description="CP-type G" evidence="7">
    <location>
        <begin position="80"/>
        <end position="268"/>
    </location>
</feature>
<dbReference type="PANTHER" id="PTHR11089">
    <property type="entry name" value="GTP-BINDING PROTEIN-RELATED"/>
    <property type="match status" value="1"/>
</dbReference>
<evidence type="ECO:0000313" key="9">
    <source>
        <dbReference type="Proteomes" id="UP000232875"/>
    </source>
</evidence>
<gene>
    <name evidence="8" type="ORF">MVES_002428</name>
</gene>
<proteinExistence type="predicted"/>
<evidence type="ECO:0000256" key="6">
    <source>
        <dbReference type="SAM" id="MobiDB-lite"/>
    </source>
</evidence>
<dbReference type="Gene3D" id="1.10.1580.10">
    <property type="match status" value="1"/>
</dbReference>
<evidence type="ECO:0000256" key="4">
    <source>
        <dbReference type="ARBA" id="ARBA00023134"/>
    </source>
</evidence>
<evidence type="ECO:0000313" key="8">
    <source>
        <dbReference type="EMBL" id="PKI83399.1"/>
    </source>
</evidence>
<dbReference type="PANTHER" id="PTHR11089:SF30">
    <property type="entry name" value="GUANINE NUCLEOTIDE-BINDING PROTEIN-LIKE 3 HOMOLOG"/>
    <property type="match status" value="1"/>
</dbReference>
<keyword evidence="4" id="KW-0342">GTP-binding</keyword>
<dbReference type="InterPro" id="IPR006073">
    <property type="entry name" value="GTP-bd"/>
</dbReference>
<dbReference type="SUPFAM" id="SSF52540">
    <property type="entry name" value="P-loop containing nucleoside triphosphate hydrolases"/>
    <property type="match status" value="1"/>
</dbReference>
<protein>
    <recommendedName>
        <fullName evidence="7">CP-type G domain-containing protein</fullName>
    </recommendedName>
</protein>